<organism evidence="1 2">
    <name type="scientific">Candidatus Neomicrothrix parvicella RN1</name>
    <dbReference type="NCBI Taxonomy" id="1229780"/>
    <lineage>
        <taxon>Bacteria</taxon>
        <taxon>Bacillati</taxon>
        <taxon>Actinomycetota</taxon>
        <taxon>Acidimicrobiia</taxon>
        <taxon>Acidimicrobiales</taxon>
        <taxon>Microthrixaceae</taxon>
        <taxon>Candidatus Neomicrothrix</taxon>
    </lineage>
</organism>
<accession>R4YXM1</accession>
<evidence type="ECO:0008006" key="3">
    <source>
        <dbReference type="Google" id="ProtNLM"/>
    </source>
</evidence>
<evidence type="ECO:0000313" key="2">
    <source>
        <dbReference type="Proteomes" id="UP000018291"/>
    </source>
</evidence>
<gene>
    <name evidence="1" type="ORF">BN381_150116</name>
</gene>
<dbReference type="OrthoDB" id="5175804at2"/>
<dbReference type="eggNOG" id="COG3387">
    <property type="taxonomic scope" value="Bacteria"/>
</dbReference>
<dbReference type="RefSeq" id="WP_012224993.1">
    <property type="nucleotide sequence ID" value="NZ_HG422565.1"/>
</dbReference>
<proteinExistence type="predicted"/>
<sequence>MAPPGGWLHGVPGVLDGGQLTLTVDRLAEWQLSDGMMPWFPGGHADPWNHTEALMALMLGGRRAEAEAGFAWLAGLQHADGSWHQYYLAGGEVEEPKLDANCVAYVAAGLYHHWLLFEDRSYLESNWEMLCGAVDFVRGLQTDRGEVLWARRPDGSAFEFALLTGSSSIAHSLRCAVAIAEVLGHDRKDWVDSAEALGRVIRDEPEAFAPKHRWAMDWYYPVLTGVETGERGRHRLASRRAAFVMDERGVRCVSDRPWVTAAETCECAMAHLAVGEPEVAAAMFRWAQRLRTEEGHYWTGIVYPQEDYFPSGEQSTYSSAAVVLAADALSEASPASWLFTEHARLPAGAPL</sequence>
<dbReference type="Gene3D" id="1.50.10.10">
    <property type="match status" value="1"/>
</dbReference>
<dbReference type="InterPro" id="IPR008928">
    <property type="entry name" value="6-hairpin_glycosidase_sf"/>
</dbReference>
<name>R4YXM1_9ACTN</name>
<reference evidence="1 2" key="1">
    <citation type="journal article" date="2013" name="ISME J.">
        <title>Metabolic model for the filamentous 'Candidatus Microthrix parvicella' based on genomic and metagenomic analyses.</title>
        <authorList>
            <person name="Jon McIlroy S."/>
            <person name="Kristiansen R."/>
            <person name="Albertsen M."/>
            <person name="Michael Karst S."/>
            <person name="Rossetti S."/>
            <person name="Lund Nielsen J."/>
            <person name="Tandoi V."/>
            <person name="James Seviour R."/>
            <person name="Nielsen P.H."/>
        </authorList>
    </citation>
    <scope>NUCLEOTIDE SEQUENCE [LARGE SCALE GENOMIC DNA]</scope>
    <source>
        <strain evidence="1 2">RN1</strain>
    </source>
</reference>
<evidence type="ECO:0000313" key="1">
    <source>
        <dbReference type="EMBL" id="CCM63003.1"/>
    </source>
</evidence>
<dbReference type="Proteomes" id="UP000018291">
    <property type="component" value="Unassembled WGS sequence"/>
</dbReference>
<dbReference type="GO" id="GO:0005975">
    <property type="term" value="P:carbohydrate metabolic process"/>
    <property type="evidence" value="ECO:0007669"/>
    <property type="project" value="InterPro"/>
</dbReference>
<dbReference type="InterPro" id="IPR012341">
    <property type="entry name" value="6hp_glycosidase-like_sf"/>
</dbReference>
<comment type="caution">
    <text evidence="1">The sequence shown here is derived from an EMBL/GenBank/DDBJ whole genome shotgun (WGS) entry which is preliminary data.</text>
</comment>
<dbReference type="HOGENOM" id="CLU_764792_0_0_11"/>
<dbReference type="AlphaFoldDB" id="R4YXM1"/>
<protein>
    <recommendedName>
        <fullName evidence="3">Prenyltransferase</fullName>
    </recommendedName>
</protein>
<keyword evidence="2" id="KW-1185">Reference proteome</keyword>
<dbReference type="EMBL" id="CANL01000007">
    <property type="protein sequence ID" value="CCM63003.1"/>
    <property type="molecule type" value="Genomic_DNA"/>
</dbReference>
<dbReference type="STRING" id="1229780.BN381_150116"/>
<dbReference type="SUPFAM" id="SSF48208">
    <property type="entry name" value="Six-hairpin glycosidases"/>
    <property type="match status" value="1"/>
</dbReference>